<name>A0A2T4A447_TRIHA</name>
<organism evidence="1 2">
    <name type="scientific">Trichoderma harzianum CBS 226.95</name>
    <dbReference type="NCBI Taxonomy" id="983964"/>
    <lineage>
        <taxon>Eukaryota</taxon>
        <taxon>Fungi</taxon>
        <taxon>Dikarya</taxon>
        <taxon>Ascomycota</taxon>
        <taxon>Pezizomycotina</taxon>
        <taxon>Sordariomycetes</taxon>
        <taxon>Hypocreomycetidae</taxon>
        <taxon>Hypocreales</taxon>
        <taxon>Hypocreaceae</taxon>
        <taxon>Trichoderma</taxon>
    </lineage>
</organism>
<reference evidence="1 2" key="1">
    <citation type="submission" date="2016-07" db="EMBL/GenBank/DDBJ databases">
        <title>Multiple horizontal gene transfer events from other fungi enriched the ability of initially mycotrophic Trichoderma (Ascomycota) to feed on dead plant biomass.</title>
        <authorList>
            <consortium name="DOE Joint Genome Institute"/>
            <person name="Aerts A."/>
            <person name="Atanasova L."/>
            <person name="Chenthamara K."/>
            <person name="Zhang J."/>
            <person name="Grujic M."/>
            <person name="Henrissat B."/>
            <person name="Kuo A."/>
            <person name="Salamov A."/>
            <person name="Lipzen A."/>
            <person name="Labutti K."/>
            <person name="Barry K."/>
            <person name="Miao Y."/>
            <person name="Rahimi M.J."/>
            <person name="Shen Q."/>
            <person name="Grigoriev I.V."/>
            <person name="Kubicek C.P."/>
            <person name="Druzhinina I.S."/>
        </authorList>
    </citation>
    <scope>NUCLEOTIDE SEQUENCE [LARGE SCALE GENOMIC DNA]</scope>
    <source>
        <strain evidence="1 2">CBS 226.95</strain>
    </source>
</reference>
<dbReference type="Proteomes" id="UP000241690">
    <property type="component" value="Unassembled WGS sequence"/>
</dbReference>
<accession>A0A2T4A447</accession>
<evidence type="ECO:0000313" key="2">
    <source>
        <dbReference type="Proteomes" id="UP000241690"/>
    </source>
</evidence>
<proteinExistence type="predicted"/>
<protein>
    <submittedName>
        <fullName evidence="1">Uncharacterized protein</fullName>
    </submittedName>
</protein>
<evidence type="ECO:0000313" key="1">
    <source>
        <dbReference type="EMBL" id="PTB51845.1"/>
    </source>
</evidence>
<dbReference type="RefSeq" id="XP_024771522.1">
    <property type="nucleotide sequence ID" value="XM_024916228.1"/>
</dbReference>
<dbReference type="GeneID" id="36624797"/>
<dbReference type="AlphaFoldDB" id="A0A2T4A447"/>
<gene>
    <name evidence="1" type="ORF">M431DRAFT_484788</name>
</gene>
<keyword evidence="2" id="KW-1185">Reference proteome</keyword>
<sequence>MESLAPGTIEPSTLSPVTANGLQEKRRFNANGEPEAAAVGVNGIEKVVRAEEDIVGHDWSKAAKTKYLAAQSTVLEYLLTGPLVVNIKALFCRYRTCTSFPWNQATTRAVRDALAEMPCFNLLVVAYEFTEPVCNTKLTRSTIGHINEIAPKESSCALLAVGVSTSAYKYTECATGAESQTSGVVARHASATFGNELDQLFLHGNLRHGD</sequence>
<dbReference type="EMBL" id="KZ679685">
    <property type="protein sequence ID" value="PTB51845.1"/>
    <property type="molecule type" value="Genomic_DNA"/>
</dbReference>